<reference evidence="1" key="1">
    <citation type="submission" date="2019-08" db="EMBL/GenBank/DDBJ databases">
        <authorList>
            <person name="Kucharzyk K."/>
            <person name="Murdoch R.W."/>
            <person name="Higgins S."/>
            <person name="Loffler F."/>
        </authorList>
    </citation>
    <scope>NUCLEOTIDE SEQUENCE</scope>
</reference>
<evidence type="ECO:0000313" key="1">
    <source>
        <dbReference type="EMBL" id="MPN38797.1"/>
    </source>
</evidence>
<name>A0A645HIL2_9ZZZZ</name>
<sequence>MYPIKLLLFLQAKELTLQNAVTDNHAGNIGMILQMNHGADQILHGVADRDASGIADDKFPLLFQFLNLVRDAVADLRRSAGFLEIGWRQSIGNVDYRSREASGLNIGLHIGQNRNDAVRLTVGRIFRNLHRRDEGMMLGITTQKAR</sequence>
<proteinExistence type="predicted"/>
<gene>
    <name evidence="1" type="ORF">SDC9_186322</name>
</gene>
<accession>A0A645HIL2</accession>
<comment type="caution">
    <text evidence="1">The sequence shown here is derived from an EMBL/GenBank/DDBJ whole genome shotgun (WGS) entry which is preliminary data.</text>
</comment>
<protein>
    <submittedName>
        <fullName evidence="1">Uncharacterized protein</fullName>
    </submittedName>
</protein>
<organism evidence="1">
    <name type="scientific">bioreactor metagenome</name>
    <dbReference type="NCBI Taxonomy" id="1076179"/>
    <lineage>
        <taxon>unclassified sequences</taxon>
        <taxon>metagenomes</taxon>
        <taxon>ecological metagenomes</taxon>
    </lineage>
</organism>
<dbReference type="EMBL" id="VSSQ01094236">
    <property type="protein sequence ID" value="MPN38797.1"/>
    <property type="molecule type" value="Genomic_DNA"/>
</dbReference>
<dbReference type="AlphaFoldDB" id="A0A645HIL2"/>